<dbReference type="OrthoDB" id="10344965at2759"/>
<dbReference type="EMBL" id="CAJFDI010000002">
    <property type="protein sequence ID" value="CAD5215233.1"/>
    <property type="molecule type" value="Genomic_DNA"/>
</dbReference>
<dbReference type="Gene3D" id="3.90.190.10">
    <property type="entry name" value="Protein tyrosine phosphatase superfamily"/>
    <property type="match status" value="1"/>
</dbReference>
<dbReference type="SMR" id="A0A1I7RPY0"/>
<evidence type="ECO:0000256" key="1">
    <source>
        <dbReference type="SAM" id="MobiDB-lite"/>
    </source>
</evidence>
<feature type="region of interest" description="Disordered" evidence="1">
    <location>
        <begin position="1"/>
        <end position="28"/>
    </location>
</feature>
<evidence type="ECO:0000313" key="4">
    <source>
        <dbReference type="Proteomes" id="UP000659654"/>
    </source>
</evidence>
<dbReference type="Proteomes" id="UP000659654">
    <property type="component" value="Unassembled WGS sequence"/>
</dbReference>
<reference evidence="5" key="1">
    <citation type="submission" date="2016-11" db="UniProtKB">
        <authorList>
            <consortium name="WormBaseParasite"/>
        </authorList>
    </citation>
    <scope>IDENTIFICATION</scope>
</reference>
<keyword evidence="4" id="KW-1185">Reference proteome</keyword>
<sequence>MRLSSSMEPRPRLKHQSQSVNLMENEKPKQRPYLRNFTSMGSQHSSGSAITIPEDDLLLSCPVSSFARKSSASSDGSLTASITSLPVSGAAPCNKSIPPSARRFSRSQTGPQLVTRGPWSRYAISENKTHHSSNSSLTSTTSSTAVLIPKKKNSMVNLTQDKKDFDVLRKSSESLNTGNEATGLRPYDFSQCFLTSPFRRSISGSIFNDLLRPPDAYPFSTASSSQNSLCDNSKRRDSVSSAWKRAKTASRQMRNAVEKIKLRRSVSTGKLDDLSAQLGLREQNVTVFPPMRPPFYAYKVLPYLWIGDMRAAINEDLLSDGGAEYETRKIRRRVYIDFRPESAKNLRYSWPPIRPNILDYCLPVPKRSQISPSSLFKVMIEFCKLVNKARRDARDGTQVLIYGPDGYNLCQVMVIGYLIAMYNQDPLMASDFVARSAPKIIIEEPYGVWLWNFRAYIDKKYEEPLGRLTGDMIRIKKTEAERAYDRDYIICRSEPYLTKKWKKFVHSTGDEFQFTSESSKSLLPLPLQVIDRETELSDEEKVIFESFGPEDEPLRLNEAKNTKQPRSTKVGNL</sequence>
<proteinExistence type="predicted"/>
<dbReference type="EMBL" id="CAJFCV020000002">
    <property type="protein sequence ID" value="CAG9096805.1"/>
    <property type="molecule type" value="Genomic_DNA"/>
</dbReference>
<dbReference type="Proteomes" id="UP000582659">
    <property type="component" value="Unassembled WGS sequence"/>
</dbReference>
<gene>
    <name evidence="2" type="ORF">BXYJ_LOCUS3927</name>
</gene>
<feature type="region of interest" description="Disordered" evidence="1">
    <location>
        <begin position="84"/>
        <end position="112"/>
    </location>
</feature>
<feature type="compositionally biased region" description="Polar residues" evidence="1">
    <location>
        <begin position="562"/>
        <end position="573"/>
    </location>
</feature>
<dbReference type="Proteomes" id="UP000095284">
    <property type="component" value="Unplaced"/>
</dbReference>
<name>A0A1I7RPY0_BURXY</name>
<protein>
    <submittedName>
        <fullName evidence="2">(pine wood nematode) hypothetical protein</fullName>
    </submittedName>
</protein>
<reference evidence="2" key="2">
    <citation type="submission" date="2020-09" db="EMBL/GenBank/DDBJ databases">
        <authorList>
            <person name="Kikuchi T."/>
        </authorList>
    </citation>
    <scope>NUCLEOTIDE SEQUENCE</scope>
    <source>
        <strain evidence="2">Ka4C1</strain>
    </source>
</reference>
<organism evidence="3 5">
    <name type="scientific">Bursaphelenchus xylophilus</name>
    <name type="common">Pinewood nematode worm</name>
    <name type="synonym">Aphelenchoides xylophilus</name>
    <dbReference type="NCBI Taxonomy" id="6326"/>
    <lineage>
        <taxon>Eukaryota</taxon>
        <taxon>Metazoa</taxon>
        <taxon>Ecdysozoa</taxon>
        <taxon>Nematoda</taxon>
        <taxon>Chromadorea</taxon>
        <taxon>Rhabditida</taxon>
        <taxon>Tylenchina</taxon>
        <taxon>Tylenchomorpha</taxon>
        <taxon>Aphelenchoidea</taxon>
        <taxon>Aphelenchoididae</taxon>
        <taxon>Bursaphelenchus</taxon>
    </lineage>
</organism>
<dbReference type="SUPFAM" id="SSF52799">
    <property type="entry name" value="(Phosphotyrosine protein) phosphatases II"/>
    <property type="match status" value="1"/>
</dbReference>
<feature type="compositionally biased region" description="Polar residues" evidence="1">
    <location>
        <begin position="222"/>
        <end position="231"/>
    </location>
</feature>
<accession>A0A1I7RPY0</accession>
<evidence type="ECO:0000313" key="2">
    <source>
        <dbReference type="EMBL" id="CAD5215233.1"/>
    </source>
</evidence>
<dbReference type="WBParaSite" id="BXY_0277100.1">
    <property type="protein sequence ID" value="BXY_0277100.1"/>
    <property type="gene ID" value="BXY_0277100"/>
</dbReference>
<dbReference type="AlphaFoldDB" id="A0A1I7RPY0"/>
<feature type="region of interest" description="Disordered" evidence="1">
    <location>
        <begin position="547"/>
        <end position="573"/>
    </location>
</feature>
<dbReference type="InterPro" id="IPR029021">
    <property type="entry name" value="Prot-tyrosine_phosphatase-like"/>
</dbReference>
<feature type="compositionally biased region" description="Basic and acidic residues" evidence="1">
    <location>
        <begin position="552"/>
        <end position="561"/>
    </location>
</feature>
<evidence type="ECO:0000313" key="3">
    <source>
        <dbReference type="Proteomes" id="UP000095284"/>
    </source>
</evidence>
<feature type="region of interest" description="Disordered" evidence="1">
    <location>
        <begin position="222"/>
        <end position="247"/>
    </location>
</feature>
<evidence type="ECO:0000313" key="5">
    <source>
        <dbReference type="WBParaSite" id="BXY_0277100.1"/>
    </source>
</evidence>